<evidence type="ECO:0000256" key="6">
    <source>
        <dbReference type="ARBA" id="ARBA00022695"/>
    </source>
</evidence>
<dbReference type="EC" id="2.7.7.60" evidence="11"/>
<organism evidence="13 14">
    <name type="scientific">Oceanicella actignis</name>
    <dbReference type="NCBI Taxonomy" id="1189325"/>
    <lineage>
        <taxon>Bacteria</taxon>
        <taxon>Pseudomonadati</taxon>
        <taxon>Pseudomonadota</taxon>
        <taxon>Alphaproteobacteria</taxon>
        <taxon>Rhodobacterales</taxon>
        <taxon>Paracoccaceae</taxon>
        <taxon>Oceanicella</taxon>
    </lineage>
</organism>
<keyword evidence="7 11" id="KW-0479">Metal-binding</keyword>
<reference evidence="13 14" key="1">
    <citation type="submission" date="2016-12" db="EMBL/GenBank/DDBJ databases">
        <authorList>
            <person name="Song W.-J."/>
            <person name="Kurnit D.M."/>
        </authorList>
    </citation>
    <scope>NUCLEOTIDE SEQUENCE [LARGE SCALE GENOMIC DNA]</scope>
    <source>
        <strain evidence="13 14">CGMCC 1.10808</strain>
    </source>
</reference>
<dbReference type="Gene3D" id="3.90.550.10">
    <property type="entry name" value="Spore Coat Polysaccharide Biosynthesis Protein SpsA, Chain A"/>
    <property type="match status" value="1"/>
</dbReference>
<feature type="site" description="Transition state stabilizer" evidence="11">
    <location>
        <position position="372"/>
    </location>
</feature>
<dbReference type="UniPathway" id="UPA00056">
    <property type="reaction ID" value="UER00093"/>
</dbReference>
<dbReference type="InterPro" id="IPR034683">
    <property type="entry name" value="IspD/TarI"/>
</dbReference>
<comment type="similarity">
    <text evidence="11">In the N-terminal section; belongs to the IspD/TarI cytidylyltransferase family. IspD subfamily.</text>
</comment>
<feature type="binding site" evidence="11">
    <location>
        <position position="247"/>
    </location>
    <ligand>
        <name>a divalent metal cation</name>
        <dbReference type="ChEBI" id="CHEBI:60240"/>
    </ligand>
</feature>
<dbReference type="Proteomes" id="UP000184066">
    <property type="component" value="Unassembled WGS sequence"/>
</dbReference>
<sequence length="399" mass="41344">MTVHAVILAAGRGTRAGPGAPKQYRDLGGATVLRRAVEALRAAPGVNGVRVVIHPEDRAAYEAAVAGLDLPPPILGGATRAASALAALETLAAEGAAPDDLVLLHDAARPFPSPRLIAQVIAALARHPAACPALPMTDTVRRAAEGGLAGATLDRAGLVRAQTPQGFRLGPILRAHRAARDAGRHDAATDDVALAQAAGLDVALTPGDEDNAKITTAQDLRRARALAAARRAAQGGRMDIRIGSGFDVHAFGPGDHVTLCGVRIPHERGLTGHSDADVGLHAIADAIFGALAEGDIGRWFPPSDPQWRGARSEIFLAKAAERVRARGGRIGNVDCTLICERPRIGPHAEAMRAEIARILDIPAERVSVKATTTERLGFAGREEGIAAQASALIVLEGEA</sequence>
<dbReference type="EC" id="4.6.1.12" evidence="11"/>
<protein>
    <recommendedName>
        <fullName evidence="11">Bifunctional enzyme IspD/IspF</fullName>
    </recommendedName>
    <domain>
        <recommendedName>
            <fullName evidence="11">2-C-methyl-D-erythritol 4-phosphate cytidylyltransferase</fullName>
            <ecNumber evidence="11">2.7.7.60</ecNumber>
        </recommendedName>
        <alternativeName>
            <fullName evidence="11">4-diphosphocytidyl-2C-methyl-D-erythritol synthase</fullName>
        </alternativeName>
        <alternativeName>
            <fullName evidence="11">MEP cytidylyltransferase</fullName>
            <shortName evidence="11">MCT</shortName>
        </alternativeName>
    </domain>
    <domain>
        <recommendedName>
            <fullName evidence="11">2-C-methyl-D-erythritol 2,4-cyclodiphosphate synthase</fullName>
            <shortName evidence="11">MECDP-synthase</shortName>
            <shortName evidence="11">MECPP-synthase</shortName>
            <shortName evidence="11">MECPS</shortName>
            <ecNumber evidence="11">4.6.1.12</ecNumber>
        </recommendedName>
    </domain>
</protein>
<keyword evidence="9 11" id="KW-0456">Lyase</keyword>
<dbReference type="InterPro" id="IPR003526">
    <property type="entry name" value="MECDP_synthase"/>
</dbReference>
<dbReference type="STRING" id="1189325.SAMN04488119_102335"/>
<keyword evidence="8 11" id="KW-0414">Isoprene biosynthesis</keyword>
<proteinExistence type="inferred from homology"/>
<dbReference type="PANTHER" id="PTHR43181">
    <property type="entry name" value="2-C-METHYL-D-ERYTHRITOL 2,4-CYCLODIPHOSPHATE SYNTHASE, CHLOROPLASTIC"/>
    <property type="match status" value="1"/>
</dbReference>
<comment type="pathway">
    <text evidence="3 11">Isoprenoid biosynthesis; isopentenyl diphosphate biosynthesis via DXP pathway; isopentenyl diphosphate from 1-deoxy-D-xylulose 5-phosphate: step 4/6.</text>
</comment>
<dbReference type="GO" id="GO:0050518">
    <property type="term" value="F:2-C-methyl-D-erythritol 4-phosphate cytidylyltransferase activity"/>
    <property type="evidence" value="ECO:0007669"/>
    <property type="project" value="UniProtKB-UniRule"/>
</dbReference>
<dbReference type="Pfam" id="PF01128">
    <property type="entry name" value="IspD"/>
    <property type="match status" value="1"/>
</dbReference>
<comment type="similarity">
    <text evidence="11">In the C-terminal section; belongs to the IspF family.</text>
</comment>
<dbReference type="EMBL" id="FRDL01000001">
    <property type="protein sequence ID" value="SHN50161.1"/>
    <property type="molecule type" value="Genomic_DNA"/>
</dbReference>
<dbReference type="GO" id="GO:0008685">
    <property type="term" value="F:2-C-methyl-D-erythritol 2,4-cyclodiphosphate synthase activity"/>
    <property type="evidence" value="ECO:0007669"/>
    <property type="project" value="UniProtKB-UniRule"/>
</dbReference>
<dbReference type="PANTHER" id="PTHR43181:SF1">
    <property type="entry name" value="2-C-METHYL-D-ERYTHRITOL 2,4-CYCLODIPHOSPHATE SYNTHASE, CHLOROPLASTIC"/>
    <property type="match status" value="1"/>
</dbReference>
<comment type="cofactor">
    <cofactor evidence="2 11">
        <name>a divalent metal cation</name>
        <dbReference type="ChEBI" id="CHEBI:60240"/>
    </cofactor>
</comment>
<feature type="binding site" evidence="11">
    <location>
        <begin position="295"/>
        <end position="297"/>
    </location>
    <ligand>
        <name>4-CDP-2-C-methyl-D-erythritol 2-phosphate</name>
        <dbReference type="ChEBI" id="CHEBI:57919"/>
    </ligand>
</feature>
<evidence type="ECO:0000256" key="4">
    <source>
        <dbReference type="ARBA" id="ARBA00008480"/>
    </source>
</evidence>
<dbReference type="NCBIfam" id="NF006899">
    <property type="entry name" value="PRK09382.1"/>
    <property type="match status" value="1"/>
</dbReference>
<feature type="region of interest" description="2-C-methyl-D-erythritol 2,4-cyclodiphosphate synthase" evidence="11">
    <location>
        <begin position="241"/>
        <end position="399"/>
    </location>
</feature>
<dbReference type="InterPro" id="IPR020555">
    <property type="entry name" value="MECDP_synthase_CS"/>
</dbReference>
<feature type="domain" description="2-C-methyl-D-erythritol 2,4-cyclodiphosphate synthase" evidence="12">
    <location>
        <begin position="240"/>
        <end position="393"/>
    </location>
</feature>
<dbReference type="GO" id="GO:0019288">
    <property type="term" value="P:isopentenyl diphosphate biosynthetic process, methylerythritol 4-phosphate pathway"/>
    <property type="evidence" value="ECO:0007669"/>
    <property type="project" value="UniProtKB-UniRule"/>
</dbReference>
<evidence type="ECO:0000256" key="9">
    <source>
        <dbReference type="ARBA" id="ARBA00023239"/>
    </source>
</evidence>
<comment type="similarity">
    <text evidence="4">Belongs to the IspF family.</text>
</comment>
<feature type="binding site" evidence="11">
    <location>
        <begin position="273"/>
        <end position="274"/>
    </location>
    <ligand>
        <name>4-CDP-2-C-methyl-D-erythritol 2-phosphate</name>
        <dbReference type="ChEBI" id="CHEBI:57919"/>
    </ligand>
</feature>
<feature type="binding site" evidence="11">
    <location>
        <position position="281"/>
    </location>
    <ligand>
        <name>a divalent metal cation</name>
        <dbReference type="ChEBI" id="CHEBI:60240"/>
    </ligand>
</feature>
<dbReference type="HAMAP" id="MF_01520">
    <property type="entry name" value="IspDF"/>
    <property type="match status" value="1"/>
</dbReference>
<feature type="site" description="Transition state stabilizer" evidence="11">
    <location>
        <position position="273"/>
    </location>
</feature>
<evidence type="ECO:0000256" key="2">
    <source>
        <dbReference type="ARBA" id="ARBA00001968"/>
    </source>
</evidence>
<comment type="catalytic activity">
    <reaction evidence="1 11">
        <text>4-CDP-2-C-methyl-D-erythritol 2-phosphate = 2-C-methyl-D-erythritol 2,4-cyclic diphosphate + CMP</text>
        <dbReference type="Rhea" id="RHEA:23864"/>
        <dbReference type="ChEBI" id="CHEBI:57919"/>
        <dbReference type="ChEBI" id="CHEBI:58483"/>
        <dbReference type="ChEBI" id="CHEBI:60377"/>
        <dbReference type="EC" id="4.6.1.12"/>
    </reaction>
</comment>
<evidence type="ECO:0000256" key="11">
    <source>
        <dbReference type="HAMAP-Rule" id="MF_01520"/>
    </source>
</evidence>
<evidence type="ECO:0000313" key="14">
    <source>
        <dbReference type="Proteomes" id="UP000184066"/>
    </source>
</evidence>
<feature type="site" description="Transition state stabilizer" evidence="11">
    <location>
        <position position="15"/>
    </location>
</feature>
<dbReference type="OrthoDB" id="9804336at2"/>
<keyword evidence="6 11" id="KW-0548">Nucleotidyltransferase</keyword>
<evidence type="ECO:0000256" key="1">
    <source>
        <dbReference type="ARBA" id="ARBA00000200"/>
    </source>
</evidence>
<dbReference type="GO" id="GO:0016114">
    <property type="term" value="P:terpenoid biosynthetic process"/>
    <property type="evidence" value="ECO:0007669"/>
    <property type="project" value="InterPro"/>
</dbReference>
<dbReference type="InterPro" id="IPR001228">
    <property type="entry name" value="IspD"/>
</dbReference>
<dbReference type="AlphaFoldDB" id="A0A1M7RV57"/>
<accession>A0A1M7RV57</accession>
<dbReference type="Pfam" id="PF02542">
    <property type="entry name" value="YgbB"/>
    <property type="match status" value="1"/>
</dbReference>
<dbReference type="RefSeq" id="WP_072745775.1">
    <property type="nucleotide sequence ID" value="NZ_FOHL01000002.1"/>
</dbReference>
<dbReference type="HAMAP" id="MF_00108">
    <property type="entry name" value="IspD"/>
    <property type="match status" value="1"/>
</dbReference>
<dbReference type="FunFam" id="3.30.1330.50:FF:000003">
    <property type="entry name" value="2-C-methyl-D-erythritol 2,4-cyclodiphosphate synthase"/>
    <property type="match status" value="1"/>
</dbReference>
<comment type="pathway">
    <text evidence="11">Isoprenoid biosynthesis; isopentenyl diphosphate biosynthesis via DXP pathway; isopentenyl diphosphate from 1-deoxy-D-xylulose 5-phosphate: step 2/6.</text>
</comment>
<keyword evidence="14" id="KW-1185">Reference proteome</keyword>
<dbReference type="CDD" id="cd02516">
    <property type="entry name" value="CDP-ME_synthetase"/>
    <property type="match status" value="1"/>
</dbReference>
<feature type="binding site" evidence="11">
    <location>
        <position position="378"/>
    </location>
    <ligand>
        <name>4-CDP-2-C-methyl-D-erythritol 2-phosphate</name>
        <dbReference type="ChEBI" id="CHEBI:57919"/>
    </ligand>
</feature>
<dbReference type="GO" id="GO:0046872">
    <property type="term" value="F:metal ion binding"/>
    <property type="evidence" value="ECO:0007669"/>
    <property type="project" value="UniProtKB-KW"/>
</dbReference>
<dbReference type="HAMAP" id="MF_00107">
    <property type="entry name" value="IspF"/>
    <property type="match status" value="1"/>
</dbReference>
<evidence type="ECO:0000256" key="7">
    <source>
        <dbReference type="ARBA" id="ARBA00022723"/>
    </source>
</evidence>
<dbReference type="InterPro" id="IPR026596">
    <property type="entry name" value="IspD/F"/>
</dbReference>
<feature type="site" description="Positions MEP for the nucleophilic attack" evidence="11">
    <location>
        <position position="155"/>
    </location>
</feature>
<comment type="catalytic activity">
    <reaction evidence="11">
        <text>2-C-methyl-D-erythritol 4-phosphate + CTP + H(+) = 4-CDP-2-C-methyl-D-erythritol + diphosphate</text>
        <dbReference type="Rhea" id="RHEA:13429"/>
        <dbReference type="ChEBI" id="CHEBI:15378"/>
        <dbReference type="ChEBI" id="CHEBI:33019"/>
        <dbReference type="ChEBI" id="CHEBI:37563"/>
        <dbReference type="ChEBI" id="CHEBI:57823"/>
        <dbReference type="ChEBI" id="CHEBI:58262"/>
        <dbReference type="EC" id="2.7.7.60"/>
    </reaction>
</comment>
<dbReference type="CDD" id="cd00554">
    <property type="entry name" value="MECDP_synthase"/>
    <property type="match status" value="1"/>
</dbReference>
<feature type="site" description="Transition state stabilizer" evidence="11">
    <location>
        <position position="22"/>
    </location>
</feature>
<evidence type="ECO:0000256" key="5">
    <source>
        <dbReference type="ARBA" id="ARBA00022679"/>
    </source>
</evidence>
<comment type="caution">
    <text evidence="11">Lacks conserved residue(s) required for the propagation of feature annotation.</text>
</comment>
<feature type="site" description="Positions MEP for the nucleophilic attack" evidence="11">
    <location>
        <position position="213"/>
    </location>
</feature>
<evidence type="ECO:0000256" key="8">
    <source>
        <dbReference type="ARBA" id="ARBA00023229"/>
    </source>
</evidence>
<dbReference type="Gene3D" id="3.30.1330.50">
    <property type="entry name" value="2-C-methyl-D-erythritol 2,4-cyclodiphosphate synthase"/>
    <property type="match status" value="1"/>
</dbReference>
<dbReference type="SUPFAM" id="SSF69765">
    <property type="entry name" value="IpsF-like"/>
    <property type="match status" value="1"/>
</dbReference>
<name>A0A1M7RV57_9RHOB</name>
<keyword evidence="5 11" id="KW-0808">Transferase</keyword>
<dbReference type="InterPro" id="IPR029044">
    <property type="entry name" value="Nucleotide-diphossugar_trans"/>
</dbReference>
<feature type="binding site" evidence="11">
    <location>
        <begin position="247"/>
        <end position="249"/>
    </location>
    <ligand>
        <name>4-CDP-2-C-methyl-D-erythritol 2-phosphate</name>
        <dbReference type="ChEBI" id="CHEBI:57919"/>
    </ligand>
</feature>
<dbReference type="InterPro" id="IPR036571">
    <property type="entry name" value="MECDP_synthase_sf"/>
</dbReference>
<dbReference type="NCBIfam" id="TIGR00453">
    <property type="entry name" value="ispD"/>
    <property type="match status" value="1"/>
</dbReference>
<comment type="function">
    <text evidence="11">Bifunctional enzyme that catalyzes the formation of 4-diphosphocytidyl-2-C-methyl-D-erythritol from CTP and 2-C-methyl-D-erythritol 4-phosphate (MEP) (IspD), and catalyzes the conversion of 4-diphosphocytidyl-2-C-methyl-D-erythritol 2-phosphate (CDP-ME2P) to 2-C-methyl-D-erythritol 2,4-cyclodiphosphate (ME-CPP) with a corresponding release of cytidine 5-monophosphate (CMP) (IspF).</text>
</comment>
<evidence type="ECO:0000256" key="3">
    <source>
        <dbReference type="ARBA" id="ARBA00004709"/>
    </source>
</evidence>
<dbReference type="SUPFAM" id="SSF53448">
    <property type="entry name" value="Nucleotide-diphospho-sugar transferases"/>
    <property type="match status" value="1"/>
</dbReference>
<dbReference type="NCBIfam" id="TIGR00151">
    <property type="entry name" value="ispF"/>
    <property type="match status" value="1"/>
</dbReference>
<evidence type="ECO:0000313" key="13">
    <source>
        <dbReference type="EMBL" id="SHN50161.1"/>
    </source>
</evidence>
<dbReference type="PROSITE" id="PS01350">
    <property type="entry name" value="ISPF"/>
    <property type="match status" value="1"/>
</dbReference>
<evidence type="ECO:0000256" key="10">
    <source>
        <dbReference type="ARBA" id="ARBA00023268"/>
    </source>
</evidence>
<feature type="region of interest" description="2-C-methyl-D-erythritol 4-phosphate cytidylyltransferase" evidence="11">
    <location>
        <begin position="1"/>
        <end position="240"/>
    </location>
</feature>
<feature type="binding site" evidence="11">
    <location>
        <position position="249"/>
    </location>
    <ligand>
        <name>a divalent metal cation</name>
        <dbReference type="ChEBI" id="CHEBI:60240"/>
    </ligand>
</feature>
<gene>
    <name evidence="11" type="primary">ispDF</name>
    <name evidence="13" type="ORF">SAMN05216200_101183</name>
</gene>
<feature type="binding site" evidence="11">
    <location>
        <begin position="371"/>
        <end position="374"/>
    </location>
    <ligand>
        <name>4-CDP-2-C-methyl-D-erythritol 2-phosphate</name>
        <dbReference type="ChEBI" id="CHEBI:57919"/>
    </ligand>
</feature>
<feature type="binding site" evidence="11">
    <location>
        <position position="381"/>
    </location>
    <ligand>
        <name>4-CDP-2-C-methyl-D-erythritol 2-phosphate</name>
        <dbReference type="ChEBI" id="CHEBI:57919"/>
    </ligand>
</feature>
<keyword evidence="10 11" id="KW-0511">Multifunctional enzyme</keyword>
<evidence type="ECO:0000259" key="12">
    <source>
        <dbReference type="Pfam" id="PF02542"/>
    </source>
</evidence>